<dbReference type="Gene3D" id="2.60.120.650">
    <property type="entry name" value="Cupin"/>
    <property type="match status" value="1"/>
</dbReference>
<feature type="domain" description="JmjC" evidence="4">
    <location>
        <begin position="83"/>
        <end position="247"/>
    </location>
</feature>
<evidence type="ECO:0000256" key="3">
    <source>
        <dbReference type="ARBA" id="ARBA00023004"/>
    </source>
</evidence>
<keyword evidence="6" id="KW-1185">Reference proteome</keyword>
<dbReference type="GO" id="GO:0032453">
    <property type="term" value="F:histone H3K4 demethylase activity"/>
    <property type="evidence" value="ECO:0007669"/>
    <property type="project" value="TreeGrafter"/>
</dbReference>
<evidence type="ECO:0000259" key="4">
    <source>
        <dbReference type="PROSITE" id="PS51184"/>
    </source>
</evidence>
<protein>
    <recommendedName>
        <fullName evidence="4">JmjC domain-containing protein</fullName>
    </recommendedName>
</protein>
<evidence type="ECO:0000256" key="2">
    <source>
        <dbReference type="ARBA" id="ARBA00022723"/>
    </source>
</evidence>
<dbReference type="Pfam" id="PF08007">
    <property type="entry name" value="JmjC_2"/>
    <property type="match status" value="1"/>
</dbReference>
<evidence type="ECO:0000313" key="5">
    <source>
        <dbReference type="EMBL" id="QCI64383.1"/>
    </source>
</evidence>
<dbReference type="SUPFAM" id="SSF51197">
    <property type="entry name" value="Clavaminate synthase-like"/>
    <property type="match status" value="1"/>
</dbReference>
<gene>
    <name evidence="5" type="ORF">E8M01_09160</name>
</gene>
<dbReference type="Proteomes" id="UP000298781">
    <property type="component" value="Chromosome"/>
</dbReference>
<dbReference type="RefSeq" id="WP_136959837.1">
    <property type="nucleotide sequence ID" value="NZ_CP039690.1"/>
</dbReference>
<name>A0A4D7B029_9HYPH</name>
<evidence type="ECO:0000256" key="1">
    <source>
        <dbReference type="ARBA" id="ARBA00001954"/>
    </source>
</evidence>
<accession>A0A4D7B029</accession>
<organism evidence="5 6">
    <name type="scientific">Phreatobacter stygius</name>
    <dbReference type="NCBI Taxonomy" id="1940610"/>
    <lineage>
        <taxon>Bacteria</taxon>
        <taxon>Pseudomonadati</taxon>
        <taxon>Pseudomonadota</taxon>
        <taxon>Alphaproteobacteria</taxon>
        <taxon>Hyphomicrobiales</taxon>
        <taxon>Phreatobacteraceae</taxon>
        <taxon>Phreatobacter</taxon>
    </lineage>
</organism>
<dbReference type="EMBL" id="CP039690">
    <property type="protein sequence ID" value="QCI64383.1"/>
    <property type="molecule type" value="Genomic_DNA"/>
</dbReference>
<evidence type="ECO:0000313" key="6">
    <source>
        <dbReference type="Proteomes" id="UP000298781"/>
    </source>
</evidence>
<dbReference type="PROSITE" id="PS51184">
    <property type="entry name" value="JMJC"/>
    <property type="match status" value="1"/>
</dbReference>
<dbReference type="KEGG" id="pstg:E8M01_09160"/>
<dbReference type="PANTHER" id="PTHR13096">
    <property type="entry name" value="MINA53 MYC INDUCED NUCLEAR ANTIGEN"/>
    <property type="match status" value="1"/>
</dbReference>
<dbReference type="AlphaFoldDB" id="A0A4D7B029"/>
<dbReference type="GO" id="GO:0051864">
    <property type="term" value="F:histone H3K36 demethylase activity"/>
    <property type="evidence" value="ECO:0007669"/>
    <property type="project" value="TreeGrafter"/>
</dbReference>
<keyword evidence="3" id="KW-0408">Iron</keyword>
<dbReference type="InterPro" id="IPR003347">
    <property type="entry name" value="JmjC_dom"/>
</dbReference>
<comment type="cofactor">
    <cofactor evidence="1">
        <name>Fe(2+)</name>
        <dbReference type="ChEBI" id="CHEBI:29033"/>
    </cofactor>
</comment>
<dbReference type="OrthoDB" id="9764016at2"/>
<dbReference type="InterPro" id="IPR039994">
    <property type="entry name" value="NO66-like"/>
</dbReference>
<dbReference type="PANTHER" id="PTHR13096:SF9">
    <property type="entry name" value="BIFUNCTIONAL LYSINE-SPECIFIC DEMETHYLASE AND HISTIDYL-HYDROXYLASE"/>
    <property type="match status" value="1"/>
</dbReference>
<keyword evidence="2" id="KW-0479">Metal-binding</keyword>
<sequence length="395" mass="42819">MTLAAEAFALAFGDLSIEDGLKLREAATMRHFAATDRRRFDRLLSIADLDAFLKTEAAQIPRVSMADSGRSGSAGVPDELFTFSDGKIDPSRLFPLFDGGATLVVSQFHEFHPPLARFCRGLERVFLHAVQANIYLTPPGAQGFRTHFDTHDVLVLQVAGEKRWRVWGEAAVPHATRKTPWDTAPRDHDPDGGREVVLRAGDVLFVPRGVLHDASVQGGGEPSLHATIGLLEPSWADALRAALDQMEAREPALRQSFRTWRLNDEAARGKLPAAAAERLALVATEAGLDLASMQFLQQLAADRMPMSGRGLLAPAPDADDRLILADSVHHYVVPVGEGAELRWAGEPEKLSGAELDWLAALEDGATPRSLGGEAALAFCRRLVALGILVRDTPQT</sequence>
<reference evidence="5 6" key="1">
    <citation type="submission" date="2019-04" db="EMBL/GenBank/DDBJ databases">
        <title>Phreatobacter aquaticus sp. nov.</title>
        <authorList>
            <person name="Choi A."/>
        </authorList>
    </citation>
    <scope>NUCLEOTIDE SEQUENCE [LARGE SCALE GENOMIC DNA]</scope>
    <source>
        <strain evidence="5 6">KCTC 52518</strain>
    </source>
</reference>
<proteinExistence type="predicted"/>
<dbReference type="GO" id="GO:0046872">
    <property type="term" value="F:metal ion binding"/>
    <property type="evidence" value="ECO:0007669"/>
    <property type="project" value="UniProtKB-KW"/>
</dbReference>